<keyword evidence="4" id="KW-1185">Reference proteome</keyword>
<dbReference type="Gene3D" id="3.30.420.10">
    <property type="entry name" value="Ribonuclease H-like superfamily/Ribonuclease H"/>
    <property type="match status" value="1"/>
</dbReference>
<reference evidence="3 4" key="1">
    <citation type="journal article" date="2017" name="PLoS Biol.">
        <title>The sea cucumber genome provides insights into morphological evolution and visceral regeneration.</title>
        <authorList>
            <person name="Zhang X."/>
            <person name="Sun L."/>
            <person name="Yuan J."/>
            <person name="Sun Y."/>
            <person name="Gao Y."/>
            <person name="Zhang L."/>
            <person name="Li S."/>
            <person name="Dai H."/>
            <person name="Hamel J.F."/>
            <person name="Liu C."/>
            <person name="Yu Y."/>
            <person name="Liu S."/>
            <person name="Lin W."/>
            <person name="Guo K."/>
            <person name="Jin S."/>
            <person name="Xu P."/>
            <person name="Storey K.B."/>
            <person name="Huan P."/>
            <person name="Zhang T."/>
            <person name="Zhou Y."/>
            <person name="Zhang J."/>
            <person name="Lin C."/>
            <person name="Li X."/>
            <person name="Xing L."/>
            <person name="Huo D."/>
            <person name="Sun M."/>
            <person name="Wang L."/>
            <person name="Mercier A."/>
            <person name="Li F."/>
            <person name="Yang H."/>
            <person name="Xiang J."/>
        </authorList>
    </citation>
    <scope>NUCLEOTIDE SEQUENCE [LARGE SCALE GENOMIC DNA]</scope>
    <source>
        <strain evidence="3">Shaxun</strain>
        <tissue evidence="3">Muscle</tissue>
    </source>
</reference>
<feature type="compositionally biased region" description="Basic residues" evidence="1">
    <location>
        <begin position="181"/>
        <end position="195"/>
    </location>
</feature>
<dbReference type="PROSITE" id="PS50994">
    <property type="entry name" value="INTEGRASE"/>
    <property type="match status" value="1"/>
</dbReference>
<dbReference type="GO" id="GO:0015074">
    <property type="term" value="P:DNA integration"/>
    <property type="evidence" value="ECO:0007669"/>
    <property type="project" value="InterPro"/>
</dbReference>
<feature type="compositionally biased region" description="Basic and acidic residues" evidence="1">
    <location>
        <begin position="151"/>
        <end position="161"/>
    </location>
</feature>
<gene>
    <name evidence="3" type="ORF">BSL78_10623</name>
</gene>
<dbReference type="PANTHER" id="PTHR37984">
    <property type="entry name" value="PROTEIN CBG26694"/>
    <property type="match status" value="1"/>
</dbReference>
<feature type="domain" description="Integrase catalytic" evidence="2">
    <location>
        <begin position="1"/>
        <end position="135"/>
    </location>
</feature>
<dbReference type="InterPro" id="IPR001584">
    <property type="entry name" value="Integrase_cat-core"/>
</dbReference>
<dbReference type="PANTHER" id="PTHR37984:SF5">
    <property type="entry name" value="PROTEIN NYNRIN-LIKE"/>
    <property type="match status" value="1"/>
</dbReference>
<evidence type="ECO:0000256" key="1">
    <source>
        <dbReference type="SAM" id="MobiDB-lite"/>
    </source>
</evidence>
<evidence type="ECO:0000313" key="3">
    <source>
        <dbReference type="EMBL" id="PIK52465.1"/>
    </source>
</evidence>
<dbReference type="AlphaFoldDB" id="A0A2G8KWX3"/>
<feature type="region of interest" description="Disordered" evidence="1">
    <location>
        <begin position="146"/>
        <end position="211"/>
    </location>
</feature>
<dbReference type="InterPro" id="IPR050951">
    <property type="entry name" value="Retrovirus_Pol_polyprotein"/>
</dbReference>
<organism evidence="3 4">
    <name type="scientific">Stichopus japonicus</name>
    <name type="common">Sea cucumber</name>
    <dbReference type="NCBI Taxonomy" id="307972"/>
    <lineage>
        <taxon>Eukaryota</taxon>
        <taxon>Metazoa</taxon>
        <taxon>Echinodermata</taxon>
        <taxon>Eleutherozoa</taxon>
        <taxon>Echinozoa</taxon>
        <taxon>Holothuroidea</taxon>
        <taxon>Aspidochirotacea</taxon>
        <taxon>Aspidochirotida</taxon>
        <taxon>Stichopodidae</taxon>
        <taxon>Apostichopus</taxon>
    </lineage>
</organism>
<evidence type="ECO:0000259" key="2">
    <source>
        <dbReference type="PROSITE" id="PS50994"/>
    </source>
</evidence>
<dbReference type="InterPro" id="IPR036397">
    <property type="entry name" value="RNaseH_sf"/>
</dbReference>
<dbReference type="Pfam" id="PF00665">
    <property type="entry name" value="rve"/>
    <property type="match status" value="1"/>
</dbReference>
<dbReference type="EMBL" id="MRZV01000327">
    <property type="protein sequence ID" value="PIK52465.1"/>
    <property type="molecule type" value="Genomic_DNA"/>
</dbReference>
<evidence type="ECO:0000313" key="4">
    <source>
        <dbReference type="Proteomes" id="UP000230750"/>
    </source>
</evidence>
<protein>
    <submittedName>
        <fullName evidence="3">Putative gypsy retrotransposon integrase-like protein 1-like</fullName>
    </submittedName>
</protein>
<sequence length="211" mass="23850">MSILLTAICAYTKWVESEPLKSKSATEVAQFIYRIICRHGCPQIQLSDQGREFVNRVSEELHRLTGVDHRITTAYHPQCNGLAEKQNQTTQNVLLKYLDNQDEWSDILDSVLFAYRTSRHASTGYSPFYLLYGRQPRLPVELTVGNDENTDDARGPTEKWSYHGGSSKGHGNSPPSCGRHCYAKHNTPRHGRRRTTTGAVTQRGSQLDPKC</sequence>
<dbReference type="InterPro" id="IPR012337">
    <property type="entry name" value="RNaseH-like_sf"/>
</dbReference>
<dbReference type="GO" id="GO:0003676">
    <property type="term" value="F:nucleic acid binding"/>
    <property type="evidence" value="ECO:0007669"/>
    <property type="project" value="InterPro"/>
</dbReference>
<name>A0A2G8KWX3_STIJA</name>
<comment type="caution">
    <text evidence="3">The sequence shown here is derived from an EMBL/GenBank/DDBJ whole genome shotgun (WGS) entry which is preliminary data.</text>
</comment>
<accession>A0A2G8KWX3</accession>
<dbReference type="SUPFAM" id="SSF53098">
    <property type="entry name" value="Ribonuclease H-like"/>
    <property type="match status" value="1"/>
</dbReference>
<proteinExistence type="predicted"/>
<dbReference type="Proteomes" id="UP000230750">
    <property type="component" value="Unassembled WGS sequence"/>
</dbReference>
<dbReference type="OrthoDB" id="6627416at2759"/>